<accession>A0A2U8I7I5</accession>
<sequence>MHRKIKKETRIPQVVIRLFNGLLKGCGKEKKVVAPLEKKSHAILWYALSIFALISALMVAYVHSRDTRQQQIRELSSLLGDSREQYHIFYGHDGWIYILANNEKKAAWVQQYLIQLHFSKPVKVLNIQNEEERIGSWLAENWPTVKYHRVRIDTPRAPIILISEERNQLNNEKRAQLINNLNKQIPYASQSQLLSISDKEVSYQAESGIKKMAVPYTCYDNGDSVTFIIQGALNDEQLQQLRRFVAHYIQAWGEHYVKFSVELKDDWLKGESFKYGNQGYIKVTPGYWYFPKPL</sequence>
<evidence type="ECO:0000256" key="1">
    <source>
        <dbReference type="SAM" id="Phobius"/>
    </source>
</evidence>
<evidence type="ECO:0008006" key="4">
    <source>
        <dbReference type="Google" id="ProtNLM"/>
    </source>
</evidence>
<organism evidence="2 3">
    <name type="scientific">Candidatus Fukatsuia symbiotica</name>
    <dbReference type="NCBI Taxonomy" id="1878942"/>
    <lineage>
        <taxon>Bacteria</taxon>
        <taxon>Pseudomonadati</taxon>
        <taxon>Pseudomonadota</taxon>
        <taxon>Gammaproteobacteria</taxon>
        <taxon>Enterobacterales</taxon>
        <taxon>Yersiniaceae</taxon>
        <taxon>Candidatus Fukatsuia</taxon>
    </lineage>
</organism>
<gene>
    <name evidence="2" type="ORF">CCS41_04395</name>
</gene>
<keyword evidence="1" id="KW-0812">Transmembrane</keyword>
<dbReference type="Gene3D" id="3.30.300.170">
    <property type="match status" value="1"/>
</dbReference>
<dbReference type="Gene3D" id="3.30.70.1780">
    <property type="match status" value="1"/>
</dbReference>
<reference evidence="2 3" key="1">
    <citation type="submission" date="2017-05" db="EMBL/GenBank/DDBJ databases">
        <title>Genome sequence of Candidatus Fukatsuia symbiotica and Candidatus Hamiltonella defensa from Acyrthosiphon pisum strain 5D.</title>
        <authorList>
            <person name="Patel V.A."/>
            <person name="Chevignon G."/>
            <person name="Russell J.A."/>
            <person name="Oliver K.M."/>
        </authorList>
    </citation>
    <scope>NUCLEOTIDE SEQUENCE [LARGE SCALE GENOMIC DNA]</scope>
    <source>
        <strain evidence="2 3">5D</strain>
    </source>
</reference>
<dbReference type="OrthoDB" id="9035799at2"/>
<dbReference type="GO" id="GO:0016020">
    <property type="term" value="C:membrane"/>
    <property type="evidence" value="ECO:0007669"/>
    <property type="project" value="InterPro"/>
</dbReference>
<dbReference type="Pfam" id="PF09480">
    <property type="entry name" value="PrgH"/>
    <property type="match status" value="1"/>
</dbReference>
<keyword evidence="1" id="KW-1133">Transmembrane helix</keyword>
<dbReference type="NCBIfam" id="TIGR02554">
    <property type="entry name" value="PrgH"/>
    <property type="match status" value="1"/>
</dbReference>
<dbReference type="Proteomes" id="UP000261875">
    <property type="component" value="Chromosome"/>
</dbReference>
<dbReference type="EMBL" id="CP021659">
    <property type="protein sequence ID" value="AWK13884.1"/>
    <property type="molecule type" value="Genomic_DNA"/>
</dbReference>
<keyword evidence="1" id="KW-0472">Membrane</keyword>
<keyword evidence="3" id="KW-1185">Reference proteome</keyword>
<dbReference type="KEGG" id="fsm:CCS41_04395"/>
<dbReference type="InterPro" id="IPR019029">
    <property type="entry name" value="T3SS_PrgH/EprH-like"/>
</dbReference>
<protein>
    <recommendedName>
        <fullName evidence="4">PrgH/EprH family type III secretion apparatus protein</fullName>
    </recommendedName>
</protein>
<evidence type="ECO:0000313" key="3">
    <source>
        <dbReference type="Proteomes" id="UP000261875"/>
    </source>
</evidence>
<dbReference type="InterPro" id="IPR013387">
    <property type="entry name" value="T3SS_PrgH/EprH"/>
</dbReference>
<name>A0A2U8I7I5_9GAMM</name>
<evidence type="ECO:0000313" key="2">
    <source>
        <dbReference type="EMBL" id="AWK13884.1"/>
    </source>
</evidence>
<proteinExistence type="predicted"/>
<dbReference type="AlphaFoldDB" id="A0A2U8I7I5"/>
<dbReference type="Gene3D" id="3.30.70.1770">
    <property type="match status" value="1"/>
</dbReference>
<feature type="transmembrane region" description="Helical" evidence="1">
    <location>
        <begin position="43"/>
        <end position="63"/>
    </location>
</feature>
<dbReference type="RefSeq" id="WP_119797278.1">
    <property type="nucleotide sequence ID" value="NZ_CP021659.1"/>
</dbReference>